<evidence type="ECO:0000259" key="6">
    <source>
        <dbReference type="PROSITE" id="PS51194"/>
    </source>
</evidence>
<dbReference type="InterPro" id="IPR001650">
    <property type="entry name" value="Helicase_C-like"/>
</dbReference>
<gene>
    <name evidence="7" type="ORF">PXEA_LOCUS36582</name>
</gene>
<dbReference type="GO" id="GO:0005524">
    <property type="term" value="F:ATP binding"/>
    <property type="evidence" value="ECO:0007669"/>
    <property type="project" value="UniProtKB-UniRule"/>
</dbReference>
<dbReference type="CDD" id="cd18787">
    <property type="entry name" value="SF2_C_DEAD"/>
    <property type="match status" value="1"/>
</dbReference>
<comment type="similarity">
    <text evidence="5">Belongs to the DEAD box helicase family.</text>
</comment>
<dbReference type="GO" id="GO:0003724">
    <property type="term" value="F:RNA helicase activity"/>
    <property type="evidence" value="ECO:0007669"/>
    <property type="project" value="UniProtKB-EC"/>
</dbReference>
<dbReference type="OrthoDB" id="3370at2759"/>
<proteinExistence type="inferred from homology"/>
<dbReference type="Pfam" id="PF00271">
    <property type="entry name" value="Helicase_C"/>
    <property type="match status" value="1"/>
</dbReference>
<evidence type="ECO:0000256" key="5">
    <source>
        <dbReference type="RuleBase" id="RU365068"/>
    </source>
</evidence>
<reference evidence="7" key="1">
    <citation type="submission" date="2018-11" db="EMBL/GenBank/DDBJ databases">
        <authorList>
            <consortium name="Pathogen Informatics"/>
        </authorList>
    </citation>
    <scope>NUCLEOTIDE SEQUENCE</scope>
</reference>
<comment type="caution">
    <text evidence="7">The sequence shown here is derived from an EMBL/GenBank/DDBJ whole genome shotgun (WGS) entry which is preliminary data.</text>
</comment>
<dbReference type="GO" id="GO:0003723">
    <property type="term" value="F:RNA binding"/>
    <property type="evidence" value="ECO:0007669"/>
    <property type="project" value="UniProtKB-UniRule"/>
</dbReference>
<comment type="function">
    <text evidence="5">RNA helicase.</text>
</comment>
<accession>A0A448XRH9</accession>
<dbReference type="InterPro" id="IPR027417">
    <property type="entry name" value="P-loop_NTPase"/>
</dbReference>
<dbReference type="GO" id="GO:0016787">
    <property type="term" value="F:hydrolase activity"/>
    <property type="evidence" value="ECO:0007669"/>
    <property type="project" value="UniProtKB-KW"/>
</dbReference>
<evidence type="ECO:0000256" key="3">
    <source>
        <dbReference type="ARBA" id="ARBA00022840"/>
    </source>
</evidence>
<organism evidence="7 8">
    <name type="scientific">Protopolystoma xenopodis</name>
    <dbReference type="NCBI Taxonomy" id="117903"/>
    <lineage>
        <taxon>Eukaryota</taxon>
        <taxon>Metazoa</taxon>
        <taxon>Spiralia</taxon>
        <taxon>Lophotrochozoa</taxon>
        <taxon>Platyhelminthes</taxon>
        <taxon>Monogenea</taxon>
        <taxon>Polyopisthocotylea</taxon>
        <taxon>Polystomatidea</taxon>
        <taxon>Polystomatidae</taxon>
        <taxon>Protopolystoma</taxon>
    </lineage>
</organism>
<keyword evidence="5" id="KW-0347">Helicase</keyword>
<sequence>MTRFTGDAEYDVGQTSRCHDYYSRGLWRKLVKLGRKRDQTISIHRKETATKTGNIILLLICSDFMARGIDVEDVDCVVCYDLPSSIKAYVHRIGRTARAGKPGVSFTLLSPVQVPFTCSLDTF</sequence>
<dbReference type="AlphaFoldDB" id="A0A448XRH9"/>
<evidence type="ECO:0000256" key="4">
    <source>
        <dbReference type="ARBA" id="ARBA00022884"/>
    </source>
</evidence>
<comment type="domain">
    <text evidence="5">The Q motif is unique to and characteristic of the DEAD box family of RNA helicases and controls ATP binding and hydrolysis.</text>
</comment>
<evidence type="ECO:0000256" key="1">
    <source>
        <dbReference type="ARBA" id="ARBA00022741"/>
    </source>
</evidence>
<dbReference type="PANTHER" id="PTHR24031">
    <property type="entry name" value="RNA HELICASE"/>
    <property type="match status" value="1"/>
</dbReference>
<dbReference type="PROSITE" id="PS51194">
    <property type="entry name" value="HELICASE_CTER"/>
    <property type="match status" value="1"/>
</dbReference>
<comment type="catalytic activity">
    <reaction evidence="5">
        <text>ATP + H2O = ADP + phosphate + H(+)</text>
        <dbReference type="Rhea" id="RHEA:13065"/>
        <dbReference type="ChEBI" id="CHEBI:15377"/>
        <dbReference type="ChEBI" id="CHEBI:15378"/>
        <dbReference type="ChEBI" id="CHEBI:30616"/>
        <dbReference type="ChEBI" id="CHEBI:43474"/>
        <dbReference type="ChEBI" id="CHEBI:456216"/>
        <dbReference type="EC" id="3.6.4.13"/>
    </reaction>
</comment>
<dbReference type="SMART" id="SM00490">
    <property type="entry name" value="HELICc"/>
    <property type="match status" value="1"/>
</dbReference>
<feature type="domain" description="Helicase C-terminal" evidence="6">
    <location>
        <begin position="1"/>
        <end position="123"/>
    </location>
</feature>
<keyword evidence="3 5" id="KW-0067">ATP-binding</keyword>
<dbReference type="SUPFAM" id="SSF52540">
    <property type="entry name" value="P-loop containing nucleoside triphosphate hydrolases"/>
    <property type="match status" value="1"/>
</dbReference>
<dbReference type="EC" id="3.6.4.13" evidence="5"/>
<keyword evidence="8" id="KW-1185">Reference proteome</keyword>
<keyword evidence="1 5" id="KW-0547">Nucleotide-binding</keyword>
<dbReference type="Gene3D" id="3.40.50.300">
    <property type="entry name" value="P-loop containing nucleotide triphosphate hydrolases"/>
    <property type="match status" value="1"/>
</dbReference>
<dbReference type="Proteomes" id="UP000784294">
    <property type="component" value="Unassembled WGS sequence"/>
</dbReference>
<keyword evidence="4 5" id="KW-0694">RNA-binding</keyword>
<evidence type="ECO:0000313" key="7">
    <source>
        <dbReference type="EMBL" id="VEL43142.1"/>
    </source>
</evidence>
<keyword evidence="2 5" id="KW-0378">Hydrolase</keyword>
<protein>
    <recommendedName>
        <fullName evidence="5">ATP-dependent RNA helicase</fullName>
        <ecNumber evidence="5">3.6.4.13</ecNumber>
    </recommendedName>
</protein>
<evidence type="ECO:0000313" key="8">
    <source>
        <dbReference type="Proteomes" id="UP000784294"/>
    </source>
</evidence>
<name>A0A448XRH9_9PLAT</name>
<evidence type="ECO:0000256" key="2">
    <source>
        <dbReference type="ARBA" id="ARBA00022801"/>
    </source>
</evidence>
<dbReference type="EMBL" id="CAAALY010279093">
    <property type="protein sequence ID" value="VEL43142.1"/>
    <property type="molecule type" value="Genomic_DNA"/>
</dbReference>